<dbReference type="Proteomes" id="UP000265520">
    <property type="component" value="Unassembled WGS sequence"/>
</dbReference>
<proteinExistence type="predicted"/>
<dbReference type="AlphaFoldDB" id="A0A392RYG3"/>
<dbReference type="EMBL" id="LXQA010292315">
    <property type="protein sequence ID" value="MCI41439.1"/>
    <property type="molecule type" value="Genomic_DNA"/>
</dbReference>
<reference evidence="1 2" key="1">
    <citation type="journal article" date="2018" name="Front. Plant Sci.">
        <title>Red Clover (Trifolium pratense) and Zigzag Clover (T. medium) - A Picture of Genomic Similarities and Differences.</title>
        <authorList>
            <person name="Dluhosova J."/>
            <person name="Istvanek J."/>
            <person name="Nedelnik J."/>
            <person name="Repkova J."/>
        </authorList>
    </citation>
    <scope>NUCLEOTIDE SEQUENCE [LARGE SCALE GENOMIC DNA]</scope>
    <source>
        <strain evidence="2">cv. 10/8</strain>
        <tissue evidence="1">Leaf</tissue>
    </source>
</reference>
<comment type="caution">
    <text evidence="1">The sequence shown here is derived from an EMBL/GenBank/DDBJ whole genome shotgun (WGS) entry which is preliminary data.</text>
</comment>
<keyword evidence="2" id="KW-1185">Reference proteome</keyword>
<evidence type="ECO:0000313" key="2">
    <source>
        <dbReference type="Proteomes" id="UP000265520"/>
    </source>
</evidence>
<protein>
    <submittedName>
        <fullName evidence="1">Uncharacterized protein</fullName>
    </submittedName>
</protein>
<name>A0A392RYG3_9FABA</name>
<evidence type="ECO:0000313" key="1">
    <source>
        <dbReference type="EMBL" id="MCI41439.1"/>
    </source>
</evidence>
<feature type="non-terminal residue" evidence="1">
    <location>
        <position position="1"/>
    </location>
</feature>
<accession>A0A392RYG3</accession>
<organism evidence="1 2">
    <name type="scientific">Trifolium medium</name>
    <dbReference type="NCBI Taxonomy" id="97028"/>
    <lineage>
        <taxon>Eukaryota</taxon>
        <taxon>Viridiplantae</taxon>
        <taxon>Streptophyta</taxon>
        <taxon>Embryophyta</taxon>
        <taxon>Tracheophyta</taxon>
        <taxon>Spermatophyta</taxon>
        <taxon>Magnoliopsida</taxon>
        <taxon>eudicotyledons</taxon>
        <taxon>Gunneridae</taxon>
        <taxon>Pentapetalae</taxon>
        <taxon>rosids</taxon>
        <taxon>fabids</taxon>
        <taxon>Fabales</taxon>
        <taxon>Fabaceae</taxon>
        <taxon>Papilionoideae</taxon>
        <taxon>50 kb inversion clade</taxon>
        <taxon>NPAAA clade</taxon>
        <taxon>Hologalegina</taxon>
        <taxon>IRL clade</taxon>
        <taxon>Trifolieae</taxon>
        <taxon>Trifolium</taxon>
    </lineage>
</organism>
<sequence length="52" mass="5879">GGMARCTGHQASAQDVSGYCALRRFMWRVAHLHLIITRVAQEAWRGVQVRNL</sequence>